<gene>
    <name evidence="1" type="ORF">TSUD_23680</name>
</gene>
<proteinExistence type="predicted"/>
<evidence type="ECO:0000313" key="2">
    <source>
        <dbReference type="Proteomes" id="UP000242715"/>
    </source>
</evidence>
<organism evidence="1 2">
    <name type="scientific">Trifolium subterraneum</name>
    <name type="common">Subterranean clover</name>
    <dbReference type="NCBI Taxonomy" id="3900"/>
    <lineage>
        <taxon>Eukaryota</taxon>
        <taxon>Viridiplantae</taxon>
        <taxon>Streptophyta</taxon>
        <taxon>Embryophyta</taxon>
        <taxon>Tracheophyta</taxon>
        <taxon>Spermatophyta</taxon>
        <taxon>Magnoliopsida</taxon>
        <taxon>eudicotyledons</taxon>
        <taxon>Gunneridae</taxon>
        <taxon>Pentapetalae</taxon>
        <taxon>rosids</taxon>
        <taxon>fabids</taxon>
        <taxon>Fabales</taxon>
        <taxon>Fabaceae</taxon>
        <taxon>Papilionoideae</taxon>
        <taxon>50 kb inversion clade</taxon>
        <taxon>NPAAA clade</taxon>
        <taxon>Hologalegina</taxon>
        <taxon>IRL clade</taxon>
        <taxon>Trifolieae</taxon>
        <taxon>Trifolium</taxon>
    </lineage>
</organism>
<keyword evidence="2" id="KW-1185">Reference proteome</keyword>
<sequence>MMVLMANGDMRIEMFDEFGQIHHLWKCSWSRDDEFLVDVKAKTKKKWLRRDLGVSP</sequence>
<name>A0A2Z6LXH2_TRISU</name>
<reference evidence="2" key="1">
    <citation type="journal article" date="2017" name="Front. Plant Sci.">
        <title>Climate Clever Clovers: New Paradigm to Reduce the Environmental Footprint of Ruminants by Breeding Low Methanogenic Forages Utilizing Haplotype Variation.</title>
        <authorList>
            <person name="Kaur P."/>
            <person name="Appels R."/>
            <person name="Bayer P.E."/>
            <person name="Keeble-Gagnere G."/>
            <person name="Wang J."/>
            <person name="Hirakawa H."/>
            <person name="Shirasawa K."/>
            <person name="Vercoe P."/>
            <person name="Stefanova K."/>
            <person name="Durmic Z."/>
            <person name="Nichols P."/>
            <person name="Revell C."/>
            <person name="Isobe S.N."/>
            <person name="Edwards D."/>
            <person name="Erskine W."/>
        </authorList>
    </citation>
    <scope>NUCLEOTIDE SEQUENCE [LARGE SCALE GENOMIC DNA]</scope>
    <source>
        <strain evidence="2">cv. Daliak</strain>
    </source>
</reference>
<evidence type="ECO:0000313" key="1">
    <source>
        <dbReference type="EMBL" id="GAU24231.1"/>
    </source>
</evidence>
<dbReference type="EMBL" id="DF973286">
    <property type="protein sequence ID" value="GAU24231.1"/>
    <property type="molecule type" value="Genomic_DNA"/>
</dbReference>
<accession>A0A2Z6LXH2</accession>
<protein>
    <submittedName>
        <fullName evidence="1">Uncharacterized protein</fullName>
    </submittedName>
</protein>
<dbReference type="AlphaFoldDB" id="A0A2Z6LXH2"/>
<dbReference type="Proteomes" id="UP000242715">
    <property type="component" value="Unassembled WGS sequence"/>
</dbReference>